<keyword evidence="3" id="KW-1185">Reference proteome</keyword>
<evidence type="ECO:0000313" key="2">
    <source>
        <dbReference type="EMBL" id="PTX56470.1"/>
    </source>
</evidence>
<proteinExistence type="predicted"/>
<keyword evidence="1" id="KW-0812">Transmembrane</keyword>
<keyword evidence="1" id="KW-1133">Transmembrane helix</keyword>
<dbReference type="SUPFAM" id="SSF53474">
    <property type="entry name" value="alpha/beta-Hydrolases"/>
    <property type="match status" value="1"/>
</dbReference>
<feature type="transmembrane region" description="Helical" evidence="1">
    <location>
        <begin position="176"/>
        <end position="196"/>
    </location>
</feature>
<sequence>MGRHLVLTVHGIGEQRPGETVDAIVGAATTQFKDGDVIKAAEPVEVHRDLIELAEARFDGTPRNAQLFPVHLRRVRRAGEDDSGDDAVFAEVYWADKSPAPNGPLWTAFDLMKVVLGLGYIAMDNVENTRKWPAVGLVHLFTWVFYGVIAPLNALLFAGAAALLLDLTAVKIGPVVPVWALLLIVWGLTLALGLWLHERIARTYLVRIFAKGMIGFSGVLAAIVVISPGIWSGEAQQALDSFLLWSLRLLDAGWIAAVALAALTYATSLFFRKPSASHDKTLFPAVCSAMVLLWMVLSASLWLLFKEITGQLSTPRGATEPDGLLYNLLDTHLEDVLSTLTLSVVFLGALLVAAVVLVWVRGQHREYIFSRRDLIRRVILNKGLRVVLGAFLIACVVAVASQFAVFLGLLERPIFVPEQGGAISTLILAAIAGLGLFIYNAPGLVAGGLGVGRDIVTYAVQAECQWTEDDLETHKKNFPLRREINARFKRVLQYALPAYRPTRLTVISHSQGTVIATQMLQDPSVHRLLAKHGVADILLITMGSPVTHIYRHYFPEHFQVSWTGLPPGSKWVNIHRADDFVGTTIDDALESVQWNLRVDAGGHTGYFTDHQVWRELYGDEVEFSLFPTPRRSPESADPS</sequence>
<dbReference type="OrthoDB" id="7694683at2"/>
<dbReference type="Proteomes" id="UP000243978">
    <property type="component" value="Unassembled WGS sequence"/>
</dbReference>
<gene>
    <name evidence="2" type="ORF">C8N43_1129</name>
</gene>
<comment type="caution">
    <text evidence="2">The sequence shown here is derived from an EMBL/GenBank/DDBJ whole genome shotgun (WGS) entry which is preliminary data.</text>
</comment>
<feature type="transmembrane region" description="Helical" evidence="1">
    <location>
        <begin position="421"/>
        <end position="439"/>
    </location>
</feature>
<name>A0A2T6BK76_9RHOB</name>
<accession>A0A2T6BK76</accession>
<keyword evidence="1" id="KW-0472">Membrane</keyword>
<protein>
    <submittedName>
        <fullName evidence="2">Uncharacterized protein</fullName>
    </submittedName>
</protein>
<feature type="transmembrane region" description="Helical" evidence="1">
    <location>
        <begin position="140"/>
        <end position="164"/>
    </location>
</feature>
<feature type="transmembrane region" description="Helical" evidence="1">
    <location>
        <begin position="208"/>
        <end position="232"/>
    </location>
</feature>
<dbReference type="InterPro" id="IPR029058">
    <property type="entry name" value="AB_hydrolase_fold"/>
</dbReference>
<reference evidence="2 3" key="1">
    <citation type="submission" date="2018-04" db="EMBL/GenBank/DDBJ databases">
        <title>Genomic Encyclopedia of Archaeal and Bacterial Type Strains, Phase II (KMG-II): from individual species to whole genera.</title>
        <authorList>
            <person name="Goeker M."/>
        </authorList>
    </citation>
    <scope>NUCLEOTIDE SEQUENCE [LARGE SCALE GENOMIC DNA]</scope>
    <source>
        <strain evidence="2 3">DSM 100977</strain>
    </source>
</reference>
<evidence type="ECO:0000256" key="1">
    <source>
        <dbReference type="SAM" id="Phobius"/>
    </source>
</evidence>
<dbReference type="Gene3D" id="3.40.50.1820">
    <property type="entry name" value="alpha/beta hydrolase"/>
    <property type="match status" value="1"/>
</dbReference>
<feature type="transmembrane region" description="Helical" evidence="1">
    <location>
        <begin position="383"/>
        <end position="409"/>
    </location>
</feature>
<dbReference type="EMBL" id="QBKS01000001">
    <property type="protein sequence ID" value="PTX56470.1"/>
    <property type="molecule type" value="Genomic_DNA"/>
</dbReference>
<dbReference type="AlphaFoldDB" id="A0A2T6BK76"/>
<dbReference type="RefSeq" id="WP_107844668.1">
    <property type="nucleotide sequence ID" value="NZ_QBKS01000001.1"/>
</dbReference>
<organism evidence="2 3">
    <name type="scientific">Litoreibacter ponti</name>
    <dbReference type="NCBI Taxonomy" id="1510457"/>
    <lineage>
        <taxon>Bacteria</taxon>
        <taxon>Pseudomonadati</taxon>
        <taxon>Pseudomonadota</taxon>
        <taxon>Alphaproteobacteria</taxon>
        <taxon>Rhodobacterales</taxon>
        <taxon>Roseobacteraceae</taxon>
        <taxon>Litoreibacter</taxon>
    </lineage>
</organism>
<feature type="transmembrane region" description="Helical" evidence="1">
    <location>
        <begin position="252"/>
        <end position="271"/>
    </location>
</feature>
<feature type="transmembrane region" description="Helical" evidence="1">
    <location>
        <begin position="336"/>
        <end position="362"/>
    </location>
</feature>
<evidence type="ECO:0000313" key="3">
    <source>
        <dbReference type="Proteomes" id="UP000243978"/>
    </source>
</evidence>
<feature type="transmembrane region" description="Helical" evidence="1">
    <location>
        <begin position="283"/>
        <end position="305"/>
    </location>
</feature>